<dbReference type="Pfam" id="PF14441">
    <property type="entry name" value="OTT_1508_deam"/>
    <property type="match status" value="1"/>
</dbReference>
<gene>
    <name evidence="2" type="ORF">LACBIDRAFT_320901</name>
</gene>
<dbReference type="Proteomes" id="UP000001194">
    <property type="component" value="Unassembled WGS sequence"/>
</dbReference>
<evidence type="ECO:0000313" key="3">
    <source>
        <dbReference type="Proteomes" id="UP000001194"/>
    </source>
</evidence>
<feature type="region of interest" description="Disordered" evidence="1">
    <location>
        <begin position="486"/>
        <end position="513"/>
    </location>
</feature>
<evidence type="ECO:0000256" key="1">
    <source>
        <dbReference type="SAM" id="MobiDB-lite"/>
    </source>
</evidence>
<dbReference type="STRING" id="486041.B0CRP5"/>
<dbReference type="HOGENOM" id="CLU_040948_0_0_1"/>
<accession>B0CRP5</accession>
<sequence>MPPNQNTMPPEFYLLLLSGRPGDVSHLSTERRYNDVGPHLSGHPFLKDPDRLMNLLDALAAICVHKETKEVYFVSLAMDPNAVTLHVSSNENVPATVATHLCKIRGQLKELRKVLDIPPIPPDSETSPDPNKTQLRADHEFQLQRTIYEYSYRKLRQRFVKRAPAILDRFETTTKKLQASPEDAELLHLTHWYLKHIQDLLRNDKPTNSLTDLIQTIDEMSRAWWNHLNAAGKEDILTQWDDLLWESGLTFCIYEAITHVLLLGADQNRKWSLRCLLEKLFTLHHHIHTITHIAWSHRLLPFLQGQFTVVSVPASCWDISLSFSPQNILPVIFPQGEQKELPVYDELLKRLKEKLDKEEITLKKGTNLSIKAAVHAECTLLVYHLQHPIPTPYHYLGGSKLSCHGCATLFSSFNLVAESFHSPQFFTKGCHNKIYLRWACPSLLSPEQTKQLQPGTPSLDAGVRKEMIVALSRELATYVNELRTFTEGSSRPQSDSTAASGDSREPPEAIARSQMRARVEAAFAYNG</sequence>
<dbReference type="KEGG" id="lbc:LACBIDRAFT_320901"/>
<dbReference type="InterPro" id="IPR027796">
    <property type="entry name" value="OTT_1508_deam-like"/>
</dbReference>
<dbReference type="RefSeq" id="XP_001874067.1">
    <property type="nucleotide sequence ID" value="XM_001874032.1"/>
</dbReference>
<dbReference type="OrthoDB" id="2939423at2759"/>
<dbReference type="GeneID" id="6069258"/>
<dbReference type="EMBL" id="DS547091">
    <property type="protein sequence ID" value="EDR15859.1"/>
    <property type="molecule type" value="Genomic_DNA"/>
</dbReference>
<name>B0CRP5_LACBS</name>
<organism evidence="3">
    <name type="scientific">Laccaria bicolor (strain S238N-H82 / ATCC MYA-4686)</name>
    <name type="common">Bicoloured deceiver</name>
    <name type="synonym">Laccaria laccata var. bicolor</name>
    <dbReference type="NCBI Taxonomy" id="486041"/>
    <lineage>
        <taxon>Eukaryota</taxon>
        <taxon>Fungi</taxon>
        <taxon>Dikarya</taxon>
        <taxon>Basidiomycota</taxon>
        <taxon>Agaricomycotina</taxon>
        <taxon>Agaricomycetes</taxon>
        <taxon>Agaricomycetidae</taxon>
        <taxon>Agaricales</taxon>
        <taxon>Agaricineae</taxon>
        <taxon>Hydnangiaceae</taxon>
        <taxon>Laccaria</taxon>
    </lineage>
</organism>
<dbReference type="InParanoid" id="B0CRP5"/>
<dbReference type="AlphaFoldDB" id="B0CRP5"/>
<reference evidence="2 3" key="1">
    <citation type="journal article" date="2008" name="Nature">
        <title>The genome of Laccaria bicolor provides insights into mycorrhizal symbiosis.</title>
        <authorList>
            <person name="Martin F."/>
            <person name="Aerts A."/>
            <person name="Ahren D."/>
            <person name="Brun A."/>
            <person name="Danchin E.G.J."/>
            <person name="Duchaussoy F."/>
            <person name="Gibon J."/>
            <person name="Kohler A."/>
            <person name="Lindquist E."/>
            <person name="Pereda V."/>
            <person name="Salamov A."/>
            <person name="Shapiro H.J."/>
            <person name="Wuyts J."/>
            <person name="Blaudez D."/>
            <person name="Buee M."/>
            <person name="Brokstein P."/>
            <person name="Canbaeck B."/>
            <person name="Cohen D."/>
            <person name="Courty P.E."/>
            <person name="Coutinho P.M."/>
            <person name="Delaruelle C."/>
            <person name="Detter J.C."/>
            <person name="Deveau A."/>
            <person name="DiFazio S."/>
            <person name="Duplessis S."/>
            <person name="Fraissinet-Tachet L."/>
            <person name="Lucic E."/>
            <person name="Frey-Klett P."/>
            <person name="Fourrey C."/>
            <person name="Feussner I."/>
            <person name="Gay G."/>
            <person name="Grimwood J."/>
            <person name="Hoegger P.J."/>
            <person name="Jain P."/>
            <person name="Kilaru S."/>
            <person name="Labbe J."/>
            <person name="Lin Y.C."/>
            <person name="Legue V."/>
            <person name="Le Tacon F."/>
            <person name="Marmeisse R."/>
            <person name="Melayah D."/>
            <person name="Montanini B."/>
            <person name="Muratet M."/>
            <person name="Nehls U."/>
            <person name="Niculita-Hirzel H."/>
            <person name="Oudot-Le Secq M.P."/>
            <person name="Peter M."/>
            <person name="Quesneville H."/>
            <person name="Rajashekar B."/>
            <person name="Reich M."/>
            <person name="Rouhier N."/>
            <person name="Schmutz J."/>
            <person name="Yin T."/>
            <person name="Chalot M."/>
            <person name="Henrissat B."/>
            <person name="Kuees U."/>
            <person name="Lucas S."/>
            <person name="Van de Peer Y."/>
            <person name="Podila G.K."/>
            <person name="Polle A."/>
            <person name="Pukkila P.J."/>
            <person name="Richardson P.M."/>
            <person name="Rouze P."/>
            <person name="Sanders I.R."/>
            <person name="Stajich J.E."/>
            <person name="Tunlid A."/>
            <person name="Tuskan G."/>
            <person name="Grigoriev I.V."/>
        </authorList>
    </citation>
    <scope>NUCLEOTIDE SEQUENCE [LARGE SCALE GENOMIC DNA]</scope>
    <source>
        <strain evidence="3">S238N-H82 / ATCC MYA-4686</strain>
    </source>
</reference>
<evidence type="ECO:0000313" key="2">
    <source>
        <dbReference type="EMBL" id="EDR15859.1"/>
    </source>
</evidence>
<feature type="compositionally biased region" description="Polar residues" evidence="1">
    <location>
        <begin position="486"/>
        <end position="500"/>
    </location>
</feature>
<protein>
    <submittedName>
        <fullName evidence="2">Predicted protein</fullName>
    </submittedName>
</protein>
<proteinExistence type="predicted"/>
<keyword evidence="3" id="KW-1185">Reference proteome</keyword>